<reference evidence="2 3" key="1">
    <citation type="submission" date="2018-06" db="EMBL/GenBank/DDBJ databases">
        <title>Whole genome sequencing of a novel hydrocarbon degrading bacterial strain, PW21 isolated from oil contaminated produced water sample.</title>
        <authorList>
            <person name="Nagkirti P."/>
            <person name="Shaikh A."/>
            <person name="Gowdaman V."/>
            <person name="Engineer A.E."/>
            <person name="Dagar S."/>
            <person name="Dhakephalkar P.K."/>
        </authorList>
    </citation>
    <scope>NUCLEOTIDE SEQUENCE [LARGE SCALE GENOMIC DNA]</scope>
    <source>
        <strain evidence="2 3">PW21</strain>
    </source>
</reference>
<dbReference type="Proteomes" id="UP000248783">
    <property type="component" value="Unassembled WGS sequence"/>
</dbReference>
<organism evidence="2 3">
    <name type="scientific">Xylanimonas oleitrophica</name>
    <dbReference type="NCBI Taxonomy" id="2607479"/>
    <lineage>
        <taxon>Bacteria</taxon>
        <taxon>Bacillati</taxon>
        <taxon>Actinomycetota</taxon>
        <taxon>Actinomycetes</taxon>
        <taxon>Micrococcales</taxon>
        <taxon>Promicromonosporaceae</taxon>
        <taxon>Xylanimonas</taxon>
    </lineage>
</organism>
<keyword evidence="2" id="KW-0540">Nuclease</keyword>
<dbReference type="RefSeq" id="WP_111251071.1">
    <property type="nucleotide sequence ID" value="NZ_QKWH01000006.1"/>
</dbReference>
<feature type="domain" description="HNH nuclease" evidence="1">
    <location>
        <begin position="228"/>
        <end position="277"/>
    </location>
</feature>
<dbReference type="EMBL" id="QKWH01000006">
    <property type="protein sequence ID" value="PZR52938.1"/>
    <property type="molecule type" value="Genomic_DNA"/>
</dbReference>
<evidence type="ECO:0000259" key="1">
    <source>
        <dbReference type="Pfam" id="PF13391"/>
    </source>
</evidence>
<dbReference type="Pfam" id="PF13391">
    <property type="entry name" value="HNH_2"/>
    <property type="match status" value="1"/>
</dbReference>
<gene>
    <name evidence="2" type="ORF">DNL40_09805</name>
</gene>
<dbReference type="InterPro" id="IPR003615">
    <property type="entry name" value="HNH_nuc"/>
</dbReference>
<name>A0A2W5XSQ2_9MICO</name>
<protein>
    <submittedName>
        <fullName evidence="2">HNH endonuclease</fullName>
    </submittedName>
</protein>
<dbReference type="GO" id="GO:0004519">
    <property type="term" value="F:endonuclease activity"/>
    <property type="evidence" value="ECO:0007669"/>
    <property type="project" value="UniProtKB-KW"/>
</dbReference>
<keyword evidence="2" id="KW-0378">Hydrolase</keyword>
<dbReference type="AlphaFoldDB" id="A0A2W5XSQ2"/>
<proteinExistence type="predicted"/>
<evidence type="ECO:0000313" key="3">
    <source>
        <dbReference type="Proteomes" id="UP000248783"/>
    </source>
</evidence>
<sequence length="336" mass="37701">MDSGAPQRAWLLMAAGDDRGHGGNAGYDDQVDAYYSWDSNVPNHRNITVGDPIALWDKERLLGVSVIEEIETTQGRKALHRCPKCRTTRIRERRRMVPRYRCMKCRHEFAAPLLDEVDVVLYRARYDAAWASLEGVLSGDEVRSLSANSGDFNAMRPLDWARFSDVLAARGGGRAVDRVSGRALGVDWRPLPGLRVEPPQGFRHSLVRVRRGQRQFREHLLNSQGSVCAFTGGAPERVLEAGHLYSYAELGTHFEHGGLMVRRDIHRLFDDGMLAVEPSKLRIDVAPDLAAYPQYGRLHGSVLAIRLRHQQIDWLGKHWDEHRGSSPGVGVGTGRQ</sequence>
<accession>A0A2W5XSQ2</accession>
<keyword evidence="2" id="KW-0255">Endonuclease</keyword>
<evidence type="ECO:0000313" key="2">
    <source>
        <dbReference type="EMBL" id="PZR52938.1"/>
    </source>
</evidence>
<keyword evidence="3" id="KW-1185">Reference proteome</keyword>
<comment type="caution">
    <text evidence="2">The sequence shown here is derived from an EMBL/GenBank/DDBJ whole genome shotgun (WGS) entry which is preliminary data.</text>
</comment>